<keyword evidence="1" id="KW-1133">Transmembrane helix</keyword>
<proteinExistence type="predicted"/>
<evidence type="ECO:0000259" key="2">
    <source>
        <dbReference type="Pfam" id="PF00501"/>
    </source>
</evidence>
<dbReference type="Gene3D" id="3.40.50.12780">
    <property type="entry name" value="N-terminal domain of ligase-like"/>
    <property type="match status" value="1"/>
</dbReference>
<keyword evidence="1" id="KW-0812">Transmembrane</keyword>
<dbReference type="CDD" id="cd05910">
    <property type="entry name" value="FACL_like_1"/>
    <property type="match status" value="1"/>
</dbReference>
<dbReference type="InterPro" id="IPR020845">
    <property type="entry name" value="AMP-binding_CS"/>
</dbReference>
<keyword evidence="1" id="KW-0472">Membrane</keyword>
<evidence type="ECO:0000256" key="1">
    <source>
        <dbReference type="SAM" id="Phobius"/>
    </source>
</evidence>
<organism evidence="3">
    <name type="scientific">hydrothermal vent metagenome</name>
    <dbReference type="NCBI Taxonomy" id="652676"/>
    <lineage>
        <taxon>unclassified sequences</taxon>
        <taxon>metagenomes</taxon>
        <taxon>ecological metagenomes</taxon>
    </lineage>
</organism>
<dbReference type="SUPFAM" id="SSF56801">
    <property type="entry name" value="Acetyl-CoA synthetase-like"/>
    <property type="match status" value="1"/>
</dbReference>
<gene>
    <name evidence="3" type="ORF">MNBD_PLANCTO02-1257</name>
</gene>
<dbReference type="Pfam" id="PF00501">
    <property type="entry name" value="AMP-binding"/>
    <property type="match status" value="1"/>
</dbReference>
<keyword evidence="3" id="KW-0436">Ligase</keyword>
<protein>
    <submittedName>
        <fullName evidence="3">AMP-dependent synthetase/ligase in alkane synthesis cluster</fullName>
    </submittedName>
</protein>
<dbReference type="InterPro" id="IPR042099">
    <property type="entry name" value="ANL_N_sf"/>
</dbReference>
<dbReference type="GO" id="GO:0016874">
    <property type="term" value="F:ligase activity"/>
    <property type="evidence" value="ECO:0007669"/>
    <property type="project" value="UniProtKB-KW"/>
</dbReference>
<reference evidence="3" key="1">
    <citation type="submission" date="2018-06" db="EMBL/GenBank/DDBJ databases">
        <authorList>
            <person name="Zhirakovskaya E."/>
        </authorList>
    </citation>
    <scope>NUCLEOTIDE SEQUENCE</scope>
</reference>
<dbReference type="EMBL" id="UOGL01000424">
    <property type="protein sequence ID" value="VAX40308.1"/>
    <property type="molecule type" value="Genomic_DNA"/>
</dbReference>
<accession>A0A3B1DVZ2</accession>
<dbReference type="PANTHER" id="PTHR43767">
    <property type="entry name" value="LONG-CHAIN-FATTY-ACID--COA LIGASE"/>
    <property type="match status" value="1"/>
</dbReference>
<dbReference type="InterPro" id="IPR000873">
    <property type="entry name" value="AMP-dep_synth/lig_dom"/>
</dbReference>
<feature type="transmembrane region" description="Helical" evidence="1">
    <location>
        <begin position="76"/>
        <end position="95"/>
    </location>
</feature>
<dbReference type="AlphaFoldDB" id="A0A3B1DVZ2"/>
<dbReference type="PANTHER" id="PTHR43767:SF1">
    <property type="entry name" value="NONRIBOSOMAL PEPTIDE SYNTHASE PES1 (EUROFUNG)-RELATED"/>
    <property type="match status" value="1"/>
</dbReference>
<dbReference type="PROSITE" id="PS00455">
    <property type="entry name" value="AMP_BINDING"/>
    <property type="match status" value="1"/>
</dbReference>
<dbReference type="NCBIfam" id="NF006754">
    <property type="entry name" value="PRK09274.1"/>
    <property type="match status" value="1"/>
</dbReference>
<feature type="domain" description="AMP-dependent synthetase/ligase" evidence="2">
    <location>
        <begin position="14"/>
        <end position="401"/>
    </location>
</feature>
<evidence type="ECO:0000313" key="3">
    <source>
        <dbReference type="EMBL" id="VAX40308.1"/>
    </source>
</evidence>
<name>A0A3B1DVZ2_9ZZZZ</name>
<sequence>MTTTANIAERLRQTAQRAPHQQGVIFPEGRDAQGRVAYTQLTFQQLDRETDRLARGFQQMGVKPGMRMVLMVRPSLEFISLTFALFKAGAVIVLIDPGMGRTNIFHCLAEVDPAGFVAIPIVQAIRIMKGRQYPHAKLNVTVGKRFGWKGPNYQELLGKEWRPFEIPDCQPTDPAAIIFTSGSTGPPKGVLYEHGMFNAQVDLLRDFYDIAPGEVDLPGFPLFALFNAAMGVTTVVPDMDPTKPALVDPVKFIEAINNMGVTQAFGSPALWNRVGGYCAEKKIKLPSLKRVLSAGAPVPNPVLQSMTNALECEEGDIFTPYGATECLPVCSISGREVLTETAAKTEQGAGTCVGHAFPNVQVRIIEISNQPIGDITQANELPVGEIGEIIVQSPSATRQYFNKPEATANAKIADANSFWHRMGDVGYFDEQHRLWFCGRKAHIVETKQGRLFTIRCEAIFNGHPHVYRSALVGVGEKPHQQPVIIIEPTSEHFPQSKNQKEKFTKELLEKSKKSRLTENITAVLFHHSLPVDIRHNVKIFREKLAPWAAKQLER</sequence>
<dbReference type="InterPro" id="IPR050237">
    <property type="entry name" value="ATP-dep_AMP-bd_enzyme"/>
</dbReference>